<sequence>MNAPKCEKVQLTVYEADVIKLILEFLEKRDLAISMLALERETGQVNGPFNEDILFFRQLILEGHWDDALDYLEPLRGPPIELNLKRPRFLLLKHKYLELLCLRDVNNLNAINPANGEATGVDVNESDIDHGVEQVIDCLKQLEPECETQAEYRDLALLLTLTRLDQHPDYCDWNPSLGRLQCFNQIYPLLQPFIQLSKHSSSGQTSEENARGDRLLRLLVKGLLYEACVDYCALMATEQKAQMQITGMLGGDLDEEEETERIYNQNISQTTQNNKTNKRAHSTSHCRQPVAPDLSLNSWLQSLKPINFSQPFQSYELDLKVQPINRPTLESNLWPEHILTQPTVKPLVFPYTHIPESNGVMVSSIQRSIYNGVLKRDRLQGPSGELMRSLIPAYEGLSSGLLRMNPSSLQQHQINGDTDIDHNNSVGTGLRPVIRSSGLPNVSRRTPRLMTHSLSGFRLPPNPNLQFLHKKTDPNLPTNAAAPTEPQGNTISCSKTQNSSTDQTSGSANFESTTVASMQASVDRLFSLHGHMSTSSTDMNFKDHEHNACTNLRNSVLLSRSGAVTGQMQSITEEPPHSSSDTVNGLNDRLPKQSVVDNDDTVHQKSLSSSSPFNRTMSGSASPKEMVTSMQSSIIIDTGGDGHKLGSHAGDLLHEFQKRRLDKENSQVFNSAVVTTASTTISSAISDDKTCPVAPSIIHQSPKIPQTLLPDTVELKTVNENPPTVYYSLEPRSHNIEDINRSCKLNGEASKTTDINCQSPCYIPVTVLEDSQPIRCIAFHPSGRLYAVGSNSKFLRVCQYPNVQRLSPNHVATSPVVLMRRQKYHRGSIYCVAWSPDGRLIATGSNDTTIRLLQMDPTTGIPDAACGDPEIASTAGYAIELRYHDGTVRDIAFLLGSYPSSDTNTSAPGSHLLSAGAGDSRIYLVDCNRAQTYDPTSSKSTPPSYVVRSMSGHTAAVYSLSVWSPGSLFVSGSADATARLWDLRAPSPVLIVPSYSGSQGSAFASVTVESNCNLLASGHEDATISLFDLRGARYINAYRPHSNEVRSVRFSPTAYYLLSASYDKRVILTDFHGDLSQPLPCVQLAEHTDKIIQARWHPNQLSFLTSSADKSVISWALPNM</sequence>
<dbReference type="PROSITE" id="PS50896">
    <property type="entry name" value="LISH"/>
    <property type="match status" value="1"/>
</dbReference>
<evidence type="ECO:0000313" key="5">
    <source>
        <dbReference type="Proteomes" id="UP000311919"/>
    </source>
</evidence>
<dbReference type="InterPro" id="IPR057749">
    <property type="entry name" value="WDR47_COR"/>
</dbReference>
<comment type="caution">
    <text evidence="4">The sequence shown here is derived from an EMBL/GenBank/DDBJ whole genome shotgun (WGS) entry which is preliminary data.</text>
</comment>
<dbReference type="PANTHER" id="PTHR19863:SF5">
    <property type="entry name" value="WD REPEAT-CONTAINING PROTEIN 47"/>
    <property type="match status" value="1"/>
</dbReference>
<feature type="repeat" description="WD" evidence="1">
    <location>
        <begin position="950"/>
        <end position="991"/>
    </location>
</feature>
<feature type="repeat" description="WD" evidence="1">
    <location>
        <begin position="822"/>
        <end position="852"/>
    </location>
</feature>
<dbReference type="PROSITE" id="PS50082">
    <property type="entry name" value="WD_REPEATS_2"/>
    <property type="match status" value="4"/>
</dbReference>
<keyword evidence="5" id="KW-1185">Reference proteome</keyword>
<dbReference type="OrthoDB" id="187712at2759"/>
<dbReference type="SMART" id="SM00320">
    <property type="entry name" value="WD40"/>
    <property type="match status" value="7"/>
</dbReference>
<feature type="compositionally biased region" description="Polar residues" evidence="2">
    <location>
        <begin position="604"/>
        <end position="621"/>
    </location>
</feature>
<evidence type="ECO:0000256" key="2">
    <source>
        <dbReference type="SAM" id="MobiDB-lite"/>
    </source>
</evidence>
<feature type="compositionally biased region" description="Polar residues" evidence="2">
    <location>
        <begin position="567"/>
        <end position="585"/>
    </location>
</feature>
<dbReference type="Pfam" id="PF00400">
    <property type="entry name" value="WD40"/>
    <property type="match status" value="4"/>
</dbReference>
<evidence type="ECO:0000259" key="3">
    <source>
        <dbReference type="PROSITE" id="PS50897"/>
    </source>
</evidence>
<dbReference type="PANTHER" id="PTHR19863">
    <property type="entry name" value="NEMITIN (NEURONAL ENRICHED MAP INTERACTING PROTEIN) HOMOLOG"/>
    <property type="match status" value="1"/>
</dbReference>
<proteinExistence type="predicted"/>
<dbReference type="STRING" id="6182.A0A4Z2DH44"/>
<name>A0A4Z2DH44_SCHJA</name>
<accession>A0A4Z2DH44</accession>
<feature type="repeat" description="WD" evidence="1">
    <location>
        <begin position="1084"/>
        <end position="1120"/>
    </location>
</feature>
<dbReference type="Pfam" id="PF25602">
    <property type="entry name" value="WDR47_COR"/>
    <property type="match status" value="1"/>
</dbReference>
<dbReference type="InterPro" id="IPR006595">
    <property type="entry name" value="CTLH_C"/>
</dbReference>
<dbReference type="CDD" id="cd00200">
    <property type="entry name" value="WD40"/>
    <property type="match status" value="1"/>
</dbReference>
<feature type="region of interest" description="Disordered" evidence="2">
    <location>
        <begin position="567"/>
        <end position="624"/>
    </location>
</feature>
<dbReference type="SUPFAM" id="SSF50978">
    <property type="entry name" value="WD40 repeat-like"/>
    <property type="match status" value="1"/>
</dbReference>
<feature type="repeat" description="WD" evidence="1">
    <location>
        <begin position="1038"/>
        <end position="1070"/>
    </location>
</feature>
<evidence type="ECO:0000313" key="4">
    <source>
        <dbReference type="EMBL" id="TNN15814.1"/>
    </source>
</evidence>
<evidence type="ECO:0000256" key="1">
    <source>
        <dbReference type="PROSITE-ProRule" id="PRU00221"/>
    </source>
</evidence>
<protein>
    <submittedName>
        <fullName evidence="4">WD repeat-containing protein</fullName>
    </submittedName>
</protein>
<dbReference type="PROSITE" id="PS50897">
    <property type="entry name" value="CTLH"/>
    <property type="match status" value="1"/>
</dbReference>
<dbReference type="InterPro" id="IPR015943">
    <property type="entry name" value="WD40/YVTN_repeat-like_dom_sf"/>
</dbReference>
<dbReference type="PROSITE" id="PS50294">
    <property type="entry name" value="WD_REPEATS_REGION"/>
    <property type="match status" value="3"/>
</dbReference>
<dbReference type="Proteomes" id="UP000311919">
    <property type="component" value="Unassembled WGS sequence"/>
</dbReference>
<dbReference type="InterPro" id="IPR036322">
    <property type="entry name" value="WD40_repeat_dom_sf"/>
</dbReference>
<dbReference type="EMBL" id="SKCS01000141">
    <property type="protein sequence ID" value="TNN15814.1"/>
    <property type="molecule type" value="Genomic_DNA"/>
</dbReference>
<reference evidence="4 5" key="1">
    <citation type="submission" date="2019-03" db="EMBL/GenBank/DDBJ databases">
        <title>An improved genome assembly of the fluke Schistosoma japonicum.</title>
        <authorList>
            <person name="Hu W."/>
            <person name="Luo F."/>
            <person name="Yin M."/>
            <person name="Mo X."/>
            <person name="Sun C."/>
            <person name="Wu Q."/>
            <person name="Zhu B."/>
            <person name="Xiang M."/>
            <person name="Wang J."/>
            <person name="Wang Y."/>
            <person name="Zhang T."/>
            <person name="Xu B."/>
            <person name="Zheng H."/>
            <person name="Feng Z."/>
        </authorList>
    </citation>
    <scope>NUCLEOTIDE SEQUENCE [LARGE SCALE GENOMIC DNA]</scope>
    <source>
        <strain evidence="4">HuSjv2</strain>
        <tissue evidence="4">Worms</tissue>
    </source>
</reference>
<dbReference type="SMART" id="SM00668">
    <property type="entry name" value="CTLH"/>
    <property type="match status" value="1"/>
</dbReference>
<feature type="domain" description="CTLH" evidence="3">
    <location>
        <begin position="49"/>
        <end position="107"/>
    </location>
</feature>
<dbReference type="AlphaFoldDB" id="A0A4Z2DH44"/>
<organism evidence="4 5">
    <name type="scientific">Schistosoma japonicum</name>
    <name type="common">Blood fluke</name>
    <dbReference type="NCBI Taxonomy" id="6182"/>
    <lineage>
        <taxon>Eukaryota</taxon>
        <taxon>Metazoa</taxon>
        <taxon>Spiralia</taxon>
        <taxon>Lophotrochozoa</taxon>
        <taxon>Platyhelminthes</taxon>
        <taxon>Trematoda</taxon>
        <taxon>Digenea</taxon>
        <taxon>Strigeidida</taxon>
        <taxon>Schistosomatoidea</taxon>
        <taxon>Schistosomatidae</taxon>
        <taxon>Schistosoma</taxon>
    </lineage>
</organism>
<keyword evidence="1" id="KW-0853">WD repeat</keyword>
<dbReference type="InterPro" id="IPR040067">
    <property type="entry name" value="WDR47"/>
</dbReference>
<gene>
    <name evidence="4" type="ORF">EWB00_001043</name>
</gene>
<dbReference type="InterPro" id="IPR001680">
    <property type="entry name" value="WD40_rpt"/>
</dbReference>
<dbReference type="InterPro" id="IPR006594">
    <property type="entry name" value="LisH"/>
</dbReference>
<feature type="region of interest" description="Disordered" evidence="2">
    <location>
        <begin position="453"/>
        <end position="511"/>
    </location>
</feature>
<dbReference type="Gene3D" id="2.130.10.10">
    <property type="entry name" value="YVTN repeat-like/Quinoprotein amine dehydrogenase"/>
    <property type="match status" value="3"/>
</dbReference>
<feature type="compositionally biased region" description="Polar residues" evidence="2">
    <location>
        <begin position="486"/>
        <end position="511"/>
    </location>
</feature>